<reference evidence="1" key="1">
    <citation type="submission" date="2022-08" db="EMBL/GenBank/DDBJ databases">
        <title>Genome Sequence of Lecanicillium fungicola.</title>
        <authorList>
            <person name="Buettner E."/>
        </authorList>
    </citation>
    <scope>NUCLEOTIDE SEQUENCE</scope>
    <source>
        <strain evidence="1">Babe33</strain>
    </source>
</reference>
<organism evidence="1 2">
    <name type="scientific">Zarea fungicola</name>
    <dbReference type="NCBI Taxonomy" id="93591"/>
    <lineage>
        <taxon>Eukaryota</taxon>
        <taxon>Fungi</taxon>
        <taxon>Dikarya</taxon>
        <taxon>Ascomycota</taxon>
        <taxon>Pezizomycotina</taxon>
        <taxon>Sordariomycetes</taxon>
        <taxon>Hypocreomycetidae</taxon>
        <taxon>Hypocreales</taxon>
        <taxon>Cordycipitaceae</taxon>
        <taxon>Zarea</taxon>
    </lineage>
</organism>
<proteinExistence type="predicted"/>
<keyword evidence="2" id="KW-1185">Reference proteome</keyword>
<comment type="caution">
    <text evidence="1">The sequence shown here is derived from an EMBL/GenBank/DDBJ whole genome shotgun (WGS) entry which is preliminary data.</text>
</comment>
<dbReference type="EMBL" id="JANJQO010000182">
    <property type="protein sequence ID" value="KAJ2980662.1"/>
    <property type="molecule type" value="Genomic_DNA"/>
</dbReference>
<dbReference type="Proteomes" id="UP001143910">
    <property type="component" value="Unassembled WGS sequence"/>
</dbReference>
<evidence type="ECO:0000313" key="1">
    <source>
        <dbReference type="EMBL" id="KAJ2980662.1"/>
    </source>
</evidence>
<protein>
    <submittedName>
        <fullName evidence="1">Uncharacterized protein</fullName>
    </submittedName>
</protein>
<sequence>MSMNVEDCANIREGFPRPFPDIPTNTLQQFNMADKVVVVTGAADGLGLAVAEAMAEAQGHVAFWYNSNSNDAAVAKAEAVSKQHGVKTVAYRVDVSDPEQVQAAISKVVQDFGKIDVFVANAGKFSMAISKPILEQTLLEFDKQMSVNVNGVVYCAKFAGEVFKRQGFGNLIITSSMSAHIVNVPTDQPIYNGSKAFVTHFGKSLAREWRDFARVNIVSPGFFDTKMGAGPTALNEAYRMSALGRQGHVKEIKGIYLYLASSASTFMTGSDVLIDGGYVLP</sequence>
<evidence type="ECO:0000313" key="2">
    <source>
        <dbReference type="Proteomes" id="UP001143910"/>
    </source>
</evidence>
<accession>A0ACC1NMW4</accession>
<gene>
    <name evidence="1" type="ORF">NQ176_g2511</name>
</gene>
<name>A0ACC1NMW4_9HYPO</name>